<protein>
    <submittedName>
        <fullName evidence="1">Uncharacterized protein</fullName>
    </submittedName>
</protein>
<comment type="caution">
    <text evidence="1">The sequence shown here is derived from an EMBL/GenBank/DDBJ whole genome shotgun (WGS) entry which is preliminary data.</text>
</comment>
<dbReference type="EMBL" id="BAAALG010000014">
    <property type="protein sequence ID" value="GAA1112845.1"/>
    <property type="molecule type" value="Genomic_DNA"/>
</dbReference>
<dbReference type="Proteomes" id="UP001501581">
    <property type="component" value="Unassembled WGS sequence"/>
</dbReference>
<gene>
    <name evidence="1" type="ORF">GCM10009668_38280</name>
</gene>
<evidence type="ECO:0000313" key="2">
    <source>
        <dbReference type="Proteomes" id="UP001501581"/>
    </source>
</evidence>
<organism evidence="1 2">
    <name type="scientific">Nocardioides dubius</name>
    <dbReference type="NCBI Taxonomy" id="317019"/>
    <lineage>
        <taxon>Bacteria</taxon>
        <taxon>Bacillati</taxon>
        <taxon>Actinomycetota</taxon>
        <taxon>Actinomycetes</taxon>
        <taxon>Propionibacteriales</taxon>
        <taxon>Nocardioidaceae</taxon>
        <taxon>Nocardioides</taxon>
    </lineage>
</organism>
<keyword evidence="2" id="KW-1185">Reference proteome</keyword>
<accession>A0ABP4ENU2</accession>
<evidence type="ECO:0000313" key="1">
    <source>
        <dbReference type="EMBL" id="GAA1112845.1"/>
    </source>
</evidence>
<name>A0ABP4ENU2_9ACTN</name>
<reference evidence="2" key="1">
    <citation type="journal article" date="2019" name="Int. J. Syst. Evol. Microbiol.">
        <title>The Global Catalogue of Microorganisms (GCM) 10K type strain sequencing project: providing services to taxonomists for standard genome sequencing and annotation.</title>
        <authorList>
            <consortium name="The Broad Institute Genomics Platform"/>
            <consortium name="The Broad Institute Genome Sequencing Center for Infectious Disease"/>
            <person name="Wu L."/>
            <person name="Ma J."/>
        </authorList>
    </citation>
    <scope>NUCLEOTIDE SEQUENCE [LARGE SCALE GENOMIC DNA]</scope>
    <source>
        <strain evidence="2">JCM 13008</strain>
    </source>
</reference>
<proteinExistence type="predicted"/>
<sequence length="89" mass="9722">MEREYPASPREVLAAVLAARPRRFQLVRATSSLIHVRVIAAHPSGVEQSLQVHLSATENGTLVRVEPGPQRSAQILDEVIADFLARLSA</sequence>
<dbReference type="RefSeq" id="WP_343996509.1">
    <property type="nucleotide sequence ID" value="NZ_BAAALG010000014.1"/>
</dbReference>